<dbReference type="AlphaFoldDB" id="A0A5Q0LAN3"/>
<dbReference type="InterPro" id="IPR036663">
    <property type="entry name" value="Fumarylacetoacetase_C_sf"/>
</dbReference>
<evidence type="ECO:0000313" key="3">
    <source>
        <dbReference type="Proteomes" id="UP000326179"/>
    </source>
</evidence>
<protein>
    <submittedName>
        <fullName evidence="2">Uncharacterized protein</fullName>
    </submittedName>
</protein>
<evidence type="ECO:0000313" key="2">
    <source>
        <dbReference type="EMBL" id="QFZ73607.1"/>
    </source>
</evidence>
<dbReference type="EMBL" id="CP045643">
    <property type="protein sequence ID" value="QFZ73607.1"/>
    <property type="molecule type" value="Genomic_DNA"/>
</dbReference>
<dbReference type="GO" id="GO:0003824">
    <property type="term" value="F:catalytic activity"/>
    <property type="evidence" value="ECO:0007669"/>
    <property type="project" value="InterPro"/>
</dbReference>
<dbReference type="KEGG" id="sfy:GFH48_10415"/>
<name>A0A5Q0LAN3_9ACTN</name>
<feature type="region of interest" description="Disordered" evidence="1">
    <location>
        <begin position="1"/>
        <end position="107"/>
    </location>
</feature>
<organism evidence="2 3">
    <name type="scientific">Streptomyces fagopyri</name>
    <dbReference type="NCBI Taxonomy" id="2662397"/>
    <lineage>
        <taxon>Bacteria</taxon>
        <taxon>Bacillati</taxon>
        <taxon>Actinomycetota</taxon>
        <taxon>Actinomycetes</taxon>
        <taxon>Kitasatosporales</taxon>
        <taxon>Streptomycetaceae</taxon>
        <taxon>Streptomyces</taxon>
    </lineage>
</organism>
<reference evidence="2 3" key="1">
    <citation type="submission" date="2019-10" db="EMBL/GenBank/DDBJ databases">
        <title>A novel species.</title>
        <authorList>
            <person name="Gao J."/>
        </authorList>
    </citation>
    <scope>NUCLEOTIDE SEQUENCE [LARGE SCALE GENOMIC DNA]</scope>
    <source>
        <strain evidence="2 3">QMT-28</strain>
    </source>
</reference>
<dbReference type="Proteomes" id="UP000326179">
    <property type="component" value="Chromosome"/>
</dbReference>
<proteinExistence type="predicted"/>
<keyword evidence="3" id="KW-1185">Reference proteome</keyword>
<evidence type="ECO:0000256" key="1">
    <source>
        <dbReference type="SAM" id="MobiDB-lite"/>
    </source>
</evidence>
<sequence length="107" mass="10970">MSACARPARRPAHRLVGRKTGPASPAVRRQSGVGQPDSGTLLSDTAVADGGAPPPPHRHRGTRAGVRPGWTRSAAVLTPAGGGTRDRGRHPGRPPRHRGSGLSGRSA</sequence>
<feature type="compositionally biased region" description="Basic residues" evidence="1">
    <location>
        <begin position="87"/>
        <end position="99"/>
    </location>
</feature>
<gene>
    <name evidence="2" type="ORF">GFH48_10415</name>
</gene>
<dbReference type="SUPFAM" id="SSF56529">
    <property type="entry name" value="FAH"/>
    <property type="match status" value="1"/>
</dbReference>
<feature type="compositionally biased region" description="Basic residues" evidence="1">
    <location>
        <begin position="7"/>
        <end position="17"/>
    </location>
</feature>
<dbReference type="Gene3D" id="3.90.850.10">
    <property type="entry name" value="Fumarylacetoacetase-like, C-terminal domain"/>
    <property type="match status" value="1"/>
</dbReference>
<accession>A0A5Q0LAN3</accession>